<feature type="domain" description="SOCS box" evidence="1">
    <location>
        <begin position="173"/>
        <end position="226"/>
    </location>
</feature>
<dbReference type="InterPro" id="IPR043136">
    <property type="entry name" value="B30.2/SPRY_sf"/>
</dbReference>
<dbReference type="PROSITE" id="PS51065">
    <property type="entry name" value="NHR"/>
    <property type="match status" value="1"/>
</dbReference>
<protein>
    <recommendedName>
        <fullName evidence="5">SOCS box domain-containing protein</fullName>
    </recommendedName>
</protein>
<dbReference type="GO" id="GO:0061630">
    <property type="term" value="F:ubiquitin protein ligase activity"/>
    <property type="evidence" value="ECO:0007669"/>
    <property type="project" value="TreeGrafter"/>
</dbReference>
<dbReference type="PANTHER" id="PTHR12429">
    <property type="entry name" value="NEURALIZED"/>
    <property type="match status" value="1"/>
</dbReference>
<dbReference type="Pfam" id="PF07177">
    <property type="entry name" value="Neuralized"/>
    <property type="match status" value="1"/>
</dbReference>
<dbReference type="EMBL" id="CAJFDH010000001">
    <property type="protein sequence ID" value="CAD5206042.1"/>
    <property type="molecule type" value="Genomic_DNA"/>
</dbReference>
<dbReference type="SMART" id="SM00588">
    <property type="entry name" value="NEUZ"/>
    <property type="match status" value="1"/>
</dbReference>
<name>A0A811JRX2_9BILA</name>
<comment type="caution">
    <text evidence="3">The sequence shown here is derived from an EMBL/GenBank/DDBJ whole genome shotgun (WGS) entry which is preliminary data.</text>
</comment>
<evidence type="ECO:0000313" key="4">
    <source>
        <dbReference type="Proteomes" id="UP000614601"/>
    </source>
</evidence>
<organism evidence="3 4">
    <name type="scientific">Bursaphelenchus okinawaensis</name>
    <dbReference type="NCBI Taxonomy" id="465554"/>
    <lineage>
        <taxon>Eukaryota</taxon>
        <taxon>Metazoa</taxon>
        <taxon>Ecdysozoa</taxon>
        <taxon>Nematoda</taxon>
        <taxon>Chromadorea</taxon>
        <taxon>Rhabditida</taxon>
        <taxon>Tylenchina</taxon>
        <taxon>Tylenchomorpha</taxon>
        <taxon>Aphelenchoidea</taxon>
        <taxon>Aphelenchoididae</taxon>
        <taxon>Bursaphelenchus</taxon>
    </lineage>
</organism>
<dbReference type="Gene3D" id="2.60.120.920">
    <property type="match status" value="1"/>
</dbReference>
<dbReference type="EMBL" id="CAJFCW020000001">
    <property type="protein sequence ID" value="CAG9080268.1"/>
    <property type="molecule type" value="Genomic_DNA"/>
</dbReference>
<keyword evidence="4" id="KW-1185">Reference proteome</keyword>
<dbReference type="InterPro" id="IPR006573">
    <property type="entry name" value="NHR_dom"/>
</dbReference>
<dbReference type="PROSITE" id="PS50225">
    <property type="entry name" value="SOCS"/>
    <property type="match status" value="1"/>
</dbReference>
<dbReference type="PANTHER" id="PTHR12429:SF8">
    <property type="entry name" value="NEURALIZED-LIKE PROTEIN 2"/>
    <property type="match status" value="1"/>
</dbReference>
<accession>A0A811JRX2</accession>
<dbReference type="InterPro" id="IPR001496">
    <property type="entry name" value="SOCS_box"/>
</dbReference>
<sequence>MNLNELPNSKLNEFSKGKGNWVIDEDSTQSFHSYHSQNLELSNKARVVRRQWGFRGLCFSREPVEPLRPYLIHIDEVEFCWTGHLRVGVTTVNPESKPELDSLASSSQTLLVAFSQISSTVHAGDVVGVYYEVVNNKYVQLHILVNDKDIPVTENLLPYTPNEKVYITVDIFGMTKRITFIPMKQTVTRLSSICEKAIVSTMGHISIENLPLPTKIKSNIASLRSKRHLIPV</sequence>
<gene>
    <name evidence="3" type="ORF">BOKJ2_LOCUS726</name>
</gene>
<feature type="domain" description="NHR" evidence="2">
    <location>
        <begin position="28"/>
        <end position="183"/>
    </location>
</feature>
<reference evidence="3" key="1">
    <citation type="submission" date="2020-09" db="EMBL/GenBank/DDBJ databases">
        <authorList>
            <person name="Kikuchi T."/>
        </authorList>
    </citation>
    <scope>NUCLEOTIDE SEQUENCE</scope>
    <source>
        <strain evidence="3">SH1</strain>
    </source>
</reference>
<evidence type="ECO:0008006" key="5">
    <source>
        <dbReference type="Google" id="ProtNLM"/>
    </source>
</evidence>
<dbReference type="AlphaFoldDB" id="A0A811JRX2"/>
<dbReference type="Proteomes" id="UP000783686">
    <property type="component" value="Unassembled WGS sequence"/>
</dbReference>
<dbReference type="InterPro" id="IPR037962">
    <property type="entry name" value="Neuralized"/>
</dbReference>
<evidence type="ECO:0000259" key="2">
    <source>
        <dbReference type="PROSITE" id="PS51065"/>
    </source>
</evidence>
<evidence type="ECO:0000259" key="1">
    <source>
        <dbReference type="PROSITE" id="PS50225"/>
    </source>
</evidence>
<proteinExistence type="predicted"/>
<dbReference type="Proteomes" id="UP000614601">
    <property type="component" value="Unassembled WGS sequence"/>
</dbReference>
<evidence type="ECO:0000313" key="3">
    <source>
        <dbReference type="EMBL" id="CAD5206042.1"/>
    </source>
</evidence>
<dbReference type="OrthoDB" id="10059069at2759"/>